<feature type="compositionally biased region" description="Basic and acidic residues" evidence="2">
    <location>
        <begin position="104"/>
        <end position="117"/>
    </location>
</feature>
<evidence type="ECO:0000313" key="4">
    <source>
        <dbReference type="Proteomes" id="UP000198287"/>
    </source>
</evidence>
<dbReference type="Proteomes" id="UP000198287">
    <property type="component" value="Unassembled WGS sequence"/>
</dbReference>
<dbReference type="SUPFAM" id="SSF52540">
    <property type="entry name" value="P-loop containing nucleoside triphosphate hydrolases"/>
    <property type="match status" value="1"/>
</dbReference>
<organism evidence="3 4">
    <name type="scientific">Folsomia candida</name>
    <name type="common">Springtail</name>
    <dbReference type="NCBI Taxonomy" id="158441"/>
    <lineage>
        <taxon>Eukaryota</taxon>
        <taxon>Metazoa</taxon>
        <taxon>Ecdysozoa</taxon>
        <taxon>Arthropoda</taxon>
        <taxon>Hexapoda</taxon>
        <taxon>Collembola</taxon>
        <taxon>Entomobryomorpha</taxon>
        <taxon>Isotomoidea</taxon>
        <taxon>Isotomidae</taxon>
        <taxon>Proisotominae</taxon>
        <taxon>Folsomia</taxon>
    </lineage>
</organism>
<accession>A0A226D2R7</accession>
<dbReference type="EMBL" id="LNIX01000039">
    <property type="protein sequence ID" value="OXA39350.1"/>
    <property type="molecule type" value="Genomic_DNA"/>
</dbReference>
<dbReference type="PANTHER" id="PTHR45964:SF5">
    <property type="entry name" value="WSCD FAMILY MEMBER CG9164"/>
    <property type="match status" value="1"/>
</dbReference>
<sequence>MALSVYESLFENHQKVHTIVQVADCSDLTQVFRLEYRASDQTYLINSALGAGSQQWTADIHLHPNSTTPPVSIADNPTFPPSTNPTNVFISGNAKFSRTSRQKSHTESISTRHESSRHNQFFNDTGDPINTCVRLHFRQGVEATSALVVGLVSVPGSGNTWLRYLLQLSTGVTDGRVIVVKTHESNTTARAQFQKAILLIRTPAEAIVADFNRYIAGHLGHAGMEPYTRNRGRYWSSFVSWNADSWLQTNLNWIQGFQDHLFITTYHQLYIIDLRLLVLKTII</sequence>
<gene>
    <name evidence="3" type="ORF">Fcan01_25818</name>
</gene>
<dbReference type="PANTHER" id="PTHR45964">
    <property type="entry name" value="WSCD FAMILY MEMBER CG9164"/>
    <property type="match status" value="1"/>
</dbReference>
<evidence type="ECO:0000313" key="3">
    <source>
        <dbReference type="EMBL" id="OXA39350.1"/>
    </source>
</evidence>
<proteinExistence type="inferred from homology"/>
<comment type="similarity">
    <text evidence="1">Belongs to the WSCD family.</text>
</comment>
<dbReference type="InterPro" id="IPR027417">
    <property type="entry name" value="P-loop_NTPase"/>
</dbReference>
<feature type="region of interest" description="Disordered" evidence="2">
    <location>
        <begin position="96"/>
        <end position="123"/>
    </location>
</feature>
<keyword evidence="4" id="KW-1185">Reference proteome</keyword>
<reference evidence="3 4" key="1">
    <citation type="submission" date="2015-12" db="EMBL/GenBank/DDBJ databases">
        <title>The genome of Folsomia candida.</title>
        <authorList>
            <person name="Faddeeva A."/>
            <person name="Derks M.F."/>
            <person name="Anvar Y."/>
            <person name="Smit S."/>
            <person name="Van Straalen N."/>
            <person name="Roelofs D."/>
        </authorList>
    </citation>
    <scope>NUCLEOTIDE SEQUENCE [LARGE SCALE GENOMIC DNA]</scope>
    <source>
        <strain evidence="3 4">VU population</strain>
        <tissue evidence="3">Whole body</tissue>
    </source>
</reference>
<comment type="caution">
    <text evidence="3">The sequence shown here is derived from an EMBL/GenBank/DDBJ whole genome shotgun (WGS) entry which is preliminary data.</text>
</comment>
<dbReference type="InterPro" id="IPR051589">
    <property type="entry name" value="Sialate-O-sulfotransferase"/>
</dbReference>
<dbReference type="AlphaFoldDB" id="A0A226D2R7"/>
<protein>
    <submittedName>
        <fullName evidence="3">WSC domain-containing protein 1</fullName>
    </submittedName>
</protein>
<evidence type="ECO:0000256" key="2">
    <source>
        <dbReference type="SAM" id="MobiDB-lite"/>
    </source>
</evidence>
<dbReference type="Gene3D" id="3.40.50.300">
    <property type="entry name" value="P-loop containing nucleotide triphosphate hydrolases"/>
    <property type="match status" value="1"/>
</dbReference>
<evidence type="ECO:0000256" key="1">
    <source>
        <dbReference type="ARBA" id="ARBA00010236"/>
    </source>
</evidence>
<dbReference type="STRING" id="158441.A0A226D2R7"/>
<name>A0A226D2R7_FOLCA</name>
<dbReference type="OrthoDB" id="5985073at2759"/>